<dbReference type="PROSITE" id="PS50054">
    <property type="entry name" value="TYR_PHOSPHATASE_DUAL"/>
    <property type="match status" value="1"/>
</dbReference>
<evidence type="ECO:0000256" key="4">
    <source>
        <dbReference type="ARBA" id="ARBA00047342"/>
    </source>
</evidence>
<evidence type="ECO:0000256" key="3">
    <source>
        <dbReference type="ARBA" id="ARBA00044949"/>
    </source>
</evidence>
<dbReference type="EMBL" id="CM035418">
    <property type="protein sequence ID" value="KAH7421829.1"/>
    <property type="molecule type" value="Genomic_DNA"/>
</dbReference>
<dbReference type="PANTHER" id="PTHR31126">
    <property type="entry name" value="TYROSINE-PROTEIN PHOSPHATASE"/>
    <property type="match status" value="1"/>
</dbReference>
<protein>
    <recommendedName>
        <fullName evidence="1">diphosphoinositol-polyphosphate diphosphatase</fullName>
        <ecNumber evidence="1">3.6.1.52</ecNumber>
    </recommendedName>
</protein>
<evidence type="ECO:0000256" key="7">
    <source>
        <dbReference type="ARBA" id="ARBA00048424"/>
    </source>
</evidence>
<dbReference type="Gene3D" id="3.90.190.10">
    <property type="entry name" value="Protein tyrosine phosphatase superfamily"/>
    <property type="match status" value="1"/>
</dbReference>
<evidence type="ECO:0000256" key="6">
    <source>
        <dbReference type="ARBA" id="ARBA00047927"/>
    </source>
</evidence>
<evidence type="ECO:0000313" key="11">
    <source>
        <dbReference type="EMBL" id="KAH7421829.1"/>
    </source>
</evidence>
<feature type="compositionally biased region" description="Acidic residues" evidence="8">
    <location>
        <begin position="41"/>
        <end position="50"/>
    </location>
</feature>
<dbReference type="FunFam" id="3.90.190.10:FF:000024">
    <property type="entry name" value="probable tyrosine-protein phosphatase At1g05000"/>
    <property type="match status" value="1"/>
</dbReference>
<evidence type="ECO:0000256" key="5">
    <source>
        <dbReference type="ARBA" id="ARBA00047562"/>
    </source>
</evidence>
<dbReference type="Proteomes" id="UP000825935">
    <property type="component" value="Chromosome 13"/>
</dbReference>
<evidence type="ECO:0000259" key="9">
    <source>
        <dbReference type="PROSITE" id="PS50054"/>
    </source>
</evidence>
<dbReference type="InterPro" id="IPR000387">
    <property type="entry name" value="Tyr_Pase_dom"/>
</dbReference>
<dbReference type="SUPFAM" id="SSF52799">
    <property type="entry name" value="(Phosphotyrosine protein) phosphatases II"/>
    <property type="match status" value="1"/>
</dbReference>
<comment type="catalytic activity">
    <reaction evidence="6">
        <text>1,5-bis(diphospho)-1D-myo-inositol 2,3,4,6-tetrakisphosphate + H2O = 1-diphospho-1D-myo-inositol 2,3,4,5,6-pentakisphosphate + phosphate + 2 H(+)</text>
        <dbReference type="Rhea" id="RHEA:79699"/>
        <dbReference type="ChEBI" id="CHEBI:15377"/>
        <dbReference type="ChEBI" id="CHEBI:15378"/>
        <dbReference type="ChEBI" id="CHEBI:43474"/>
        <dbReference type="ChEBI" id="CHEBI:74946"/>
        <dbReference type="ChEBI" id="CHEBI:77983"/>
        <dbReference type="EC" id="3.6.1.52"/>
    </reaction>
    <physiologicalReaction direction="left-to-right" evidence="6">
        <dbReference type="Rhea" id="RHEA:79700"/>
    </physiologicalReaction>
</comment>
<dbReference type="GO" id="GO:0016791">
    <property type="term" value="F:phosphatase activity"/>
    <property type="evidence" value="ECO:0007669"/>
    <property type="project" value="InterPro"/>
</dbReference>
<comment type="similarity">
    <text evidence="3">Belongs to the protein-tyrosine phosphatase family. Atypical dual-specificity phosphatase Siw14-like subfamily.</text>
</comment>
<evidence type="ECO:0000256" key="2">
    <source>
        <dbReference type="ARBA" id="ARBA00022801"/>
    </source>
</evidence>
<organism evidence="11 12">
    <name type="scientific">Ceratopteris richardii</name>
    <name type="common">Triangle waterfern</name>
    <dbReference type="NCBI Taxonomy" id="49495"/>
    <lineage>
        <taxon>Eukaryota</taxon>
        <taxon>Viridiplantae</taxon>
        <taxon>Streptophyta</taxon>
        <taxon>Embryophyta</taxon>
        <taxon>Tracheophyta</taxon>
        <taxon>Polypodiopsida</taxon>
        <taxon>Polypodiidae</taxon>
        <taxon>Polypodiales</taxon>
        <taxon>Pteridineae</taxon>
        <taxon>Pteridaceae</taxon>
        <taxon>Parkerioideae</taxon>
        <taxon>Ceratopteris</taxon>
    </lineage>
</organism>
<dbReference type="AlphaFoldDB" id="A0A8T2TMM0"/>
<gene>
    <name evidence="11" type="ORF">KP509_13G077400</name>
</gene>
<dbReference type="EC" id="3.6.1.52" evidence="1"/>
<dbReference type="GO" id="GO:0005737">
    <property type="term" value="C:cytoplasm"/>
    <property type="evidence" value="ECO:0007669"/>
    <property type="project" value="TreeGrafter"/>
</dbReference>
<dbReference type="PRINTS" id="PR01911">
    <property type="entry name" value="PFDSPHPHTASE"/>
</dbReference>
<accession>A0A8T2TMM0</accession>
<dbReference type="PROSITE" id="PS50056">
    <property type="entry name" value="TYR_PHOSPHATASE_2"/>
    <property type="match status" value="1"/>
</dbReference>
<evidence type="ECO:0000259" key="10">
    <source>
        <dbReference type="PROSITE" id="PS50056"/>
    </source>
</evidence>
<dbReference type="Pfam" id="PF03162">
    <property type="entry name" value="Y_phosphatase2"/>
    <property type="match status" value="1"/>
</dbReference>
<comment type="catalytic activity">
    <reaction evidence="4">
        <text>5-diphospho-1D-myo-inositol 1,2,3,4,6-pentakisphosphate + H2O = 1D-myo-inositol hexakisphosphate + phosphate + H(+)</text>
        <dbReference type="Rhea" id="RHEA:22384"/>
        <dbReference type="ChEBI" id="CHEBI:15377"/>
        <dbReference type="ChEBI" id="CHEBI:15378"/>
        <dbReference type="ChEBI" id="CHEBI:43474"/>
        <dbReference type="ChEBI" id="CHEBI:58130"/>
        <dbReference type="ChEBI" id="CHEBI:58628"/>
        <dbReference type="EC" id="3.6.1.52"/>
    </reaction>
    <physiologicalReaction direction="left-to-right" evidence="4">
        <dbReference type="Rhea" id="RHEA:22385"/>
    </physiologicalReaction>
</comment>
<dbReference type="PANTHER" id="PTHR31126:SF48">
    <property type="entry name" value="INOSITOL PHOSPHATASE SIW14"/>
    <property type="match status" value="1"/>
</dbReference>
<keyword evidence="12" id="KW-1185">Reference proteome</keyword>
<comment type="catalytic activity">
    <reaction evidence="7">
        <text>6-diphospho-1D-myo-inositol pentakisphosphate + H2O = 1D-myo-inositol hexakisphosphate + phosphate + H(+)</text>
        <dbReference type="Rhea" id="RHEA:79703"/>
        <dbReference type="ChEBI" id="CHEBI:15377"/>
        <dbReference type="ChEBI" id="CHEBI:15378"/>
        <dbReference type="ChEBI" id="CHEBI:43474"/>
        <dbReference type="ChEBI" id="CHEBI:58130"/>
        <dbReference type="ChEBI" id="CHEBI:230534"/>
        <dbReference type="EC" id="3.6.1.52"/>
    </reaction>
    <physiologicalReaction direction="left-to-right" evidence="7">
        <dbReference type="Rhea" id="RHEA:79704"/>
    </physiologicalReaction>
</comment>
<keyword evidence="2" id="KW-0378">Hydrolase</keyword>
<dbReference type="InterPro" id="IPR016130">
    <property type="entry name" value="Tyr_Pase_AS"/>
</dbReference>
<dbReference type="InterPro" id="IPR020422">
    <property type="entry name" value="TYR_PHOSPHATASE_DUAL_dom"/>
</dbReference>
<dbReference type="PROSITE" id="PS00383">
    <property type="entry name" value="TYR_PHOSPHATASE_1"/>
    <property type="match status" value="1"/>
</dbReference>
<reference evidence="11" key="1">
    <citation type="submission" date="2021-08" db="EMBL/GenBank/DDBJ databases">
        <title>WGS assembly of Ceratopteris richardii.</title>
        <authorList>
            <person name="Marchant D.B."/>
            <person name="Chen G."/>
            <person name="Jenkins J."/>
            <person name="Shu S."/>
            <person name="Leebens-Mack J."/>
            <person name="Grimwood J."/>
            <person name="Schmutz J."/>
            <person name="Soltis P."/>
            <person name="Soltis D."/>
            <person name="Chen Z.-H."/>
        </authorList>
    </citation>
    <scope>NUCLEOTIDE SEQUENCE</scope>
    <source>
        <strain evidence="11">Whitten #5841</strain>
        <tissue evidence="11">Leaf</tissue>
    </source>
</reference>
<feature type="domain" description="Tyrosine specific protein phosphatases" evidence="10">
    <location>
        <begin position="154"/>
        <end position="216"/>
    </location>
</feature>
<dbReference type="InterPro" id="IPR029021">
    <property type="entry name" value="Prot-tyrosine_phosphatase-like"/>
</dbReference>
<dbReference type="GO" id="GO:0008486">
    <property type="term" value="F:diphosphoinositol-polyphosphate diphosphatase activity"/>
    <property type="evidence" value="ECO:0007669"/>
    <property type="project" value="UniProtKB-EC"/>
</dbReference>
<dbReference type="InterPro" id="IPR004861">
    <property type="entry name" value="Siw14-like"/>
</dbReference>
<proteinExistence type="inferred from homology"/>
<feature type="region of interest" description="Disordered" evidence="8">
    <location>
        <begin position="37"/>
        <end position="63"/>
    </location>
</feature>
<evidence type="ECO:0000313" key="12">
    <source>
        <dbReference type="Proteomes" id="UP000825935"/>
    </source>
</evidence>
<dbReference type="CDD" id="cd14528">
    <property type="entry name" value="PFA-DSP_Siw14"/>
    <property type="match status" value="1"/>
</dbReference>
<evidence type="ECO:0000256" key="1">
    <source>
        <dbReference type="ARBA" id="ARBA00012527"/>
    </source>
</evidence>
<dbReference type="InterPro" id="IPR020428">
    <property type="entry name" value="PFA-DSPs"/>
</dbReference>
<name>A0A8T2TMM0_CERRI</name>
<dbReference type="OrthoDB" id="6375174at2759"/>
<comment type="catalytic activity">
    <reaction evidence="5">
        <text>3,5-bis(diphospho)-1D-myo-inositol 1,2,4,6-tetrakisphosphate + H2O = 3-diphospho-1D-myo-inositol 1,2,4,5,6-pentakisphosphate + phosphate + 2 H(+)</text>
        <dbReference type="Rhea" id="RHEA:56312"/>
        <dbReference type="ChEBI" id="CHEBI:15377"/>
        <dbReference type="ChEBI" id="CHEBI:15378"/>
        <dbReference type="ChEBI" id="CHEBI:43474"/>
        <dbReference type="ChEBI" id="CHEBI:140372"/>
        <dbReference type="ChEBI" id="CHEBI:140374"/>
        <dbReference type="EC" id="3.6.1.52"/>
    </reaction>
    <physiologicalReaction direction="left-to-right" evidence="5">
        <dbReference type="Rhea" id="RHEA:56313"/>
    </physiologicalReaction>
</comment>
<comment type="caution">
    <text evidence="11">The sequence shown here is derived from an EMBL/GenBank/DDBJ whole genome shotgun (WGS) entry which is preliminary data.</text>
</comment>
<sequence>MNKNEVMMIMMRVMMEDGVFYPPPCLKRNISVSVAAPGDSMTEEDDDEETPSPPTPTGELLNGGDAYEVEEERLLIPPLNFSMVDEGVYRSGYPHPSNFTFLHTLRLRSIVYLCPEPYPENYIEFLKRNNIKLFHYGIEGTKEPFVNIPVPVIKNALKVVLDKRNHPVLIHCKKGKHRTGCLVGCLRKVQNFSLTAIFDEYRRFSGTKARISDQQFIELFDVSPFKPKSQTWTCICASQCKRNLRRAHSCTYFHDEKHHLSNCKDDNTIISMT</sequence>
<feature type="domain" description="Tyrosine-protein phosphatase" evidence="9">
    <location>
        <begin position="80"/>
        <end position="229"/>
    </location>
</feature>
<evidence type="ECO:0000256" key="8">
    <source>
        <dbReference type="SAM" id="MobiDB-lite"/>
    </source>
</evidence>